<reference evidence="7" key="1">
    <citation type="submission" date="2015-01" db="EMBL/GenBank/DDBJ databases">
        <authorList>
            <person name="Manzoor Shahid"/>
            <person name="Zubair Saima"/>
        </authorList>
    </citation>
    <scope>NUCLEOTIDE SEQUENCE [LARGE SCALE GENOMIC DNA]</scope>
    <source>
        <strain evidence="7">V1</strain>
    </source>
</reference>
<protein>
    <submittedName>
        <fullName evidence="6">Crp/Fnr family transcriptional regulator</fullName>
    </submittedName>
    <submittedName>
        <fullName evidence="5">Cyclic nucleotide-binding domain protein</fullName>
    </submittedName>
</protein>
<dbReference type="RefSeq" id="WP_044635060.1">
    <property type="nucleotide sequence ID" value="NZ_CDNC01000050.1"/>
</dbReference>
<dbReference type="InterPro" id="IPR036390">
    <property type="entry name" value="WH_DNA-bd_sf"/>
</dbReference>
<dbReference type="InterPro" id="IPR012318">
    <property type="entry name" value="HTH_CRP"/>
</dbReference>
<dbReference type="EMBL" id="CP042817">
    <property type="protein sequence ID" value="QEJ99344.1"/>
    <property type="molecule type" value="Genomic_DNA"/>
</dbReference>
<organism evidence="5 7">
    <name type="scientific">Treponema phagedenis</name>
    <dbReference type="NCBI Taxonomy" id="162"/>
    <lineage>
        <taxon>Bacteria</taxon>
        <taxon>Pseudomonadati</taxon>
        <taxon>Spirochaetota</taxon>
        <taxon>Spirochaetia</taxon>
        <taxon>Spirochaetales</taxon>
        <taxon>Treponemataceae</taxon>
        <taxon>Treponema</taxon>
    </lineage>
</organism>
<dbReference type="SUPFAM" id="SSF46785">
    <property type="entry name" value="Winged helix' DNA-binding domain"/>
    <property type="match status" value="1"/>
</dbReference>
<gene>
    <name evidence="6" type="ORF">FUT82_16010</name>
    <name evidence="5" type="ORF">TPHV1_80120</name>
</gene>
<dbReference type="PANTHER" id="PTHR24567:SF58">
    <property type="entry name" value="CYCLIC AMP-BINDING REGULATORY PROTEIN"/>
    <property type="match status" value="1"/>
</dbReference>
<dbReference type="Proteomes" id="UP000042527">
    <property type="component" value="Unassembled WGS sequence"/>
</dbReference>
<dbReference type="CDD" id="cd00038">
    <property type="entry name" value="CAP_ED"/>
    <property type="match status" value="1"/>
</dbReference>
<evidence type="ECO:0000313" key="8">
    <source>
        <dbReference type="Proteomes" id="UP000323594"/>
    </source>
</evidence>
<evidence type="ECO:0000313" key="7">
    <source>
        <dbReference type="Proteomes" id="UP000042527"/>
    </source>
</evidence>
<dbReference type="Pfam" id="PF13545">
    <property type="entry name" value="HTH_Crp_2"/>
    <property type="match status" value="1"/>
</dbReference>
<evidence type="ECO:0000313" key="6">
    <source>
        <dbReference type="EMBL" id="QEJ99344.1"/>
    </source>
</evidence>
<proteinExistence type="predicted"/>
<dbReference type="OrthoDB" id="9774616at2"/>
<reference evidence="6 8" key="3">
    <citation type="submission" date="2019-08" db="EMBL/GenBank/DDBJ databases">
        <authorList>
            <person name="Kuhnert P."/>
        </authorList>
    </citation>
    <scope>NUCLEOTIDE SEQUENCE [LARGE SCALE GENOMIC DNA]</scope>
    <source>
        <strain evidence="6 8">B36.5</strain>
    </source>
</reference>
<dbReference type="PROSITE" id="PS50042">
    <property type="entry name" value="CNMP_BINDING_3"/>
    <property type="match status" value="1"/>
</dbReference>
<evidence type="ECO:0000259" key="4">
    <source>
        <dbReference type="PROSITE" id="PS50042"/>
    </source>
</evidence>
<reference evidence="5" key="2">
    <citation type="submission" date="2015-01" db="EMBL/GenBank/DDBJ databases">
        <authorList>
            <person name="Xiang T."/>
            <person name="Song Y."/>
            <person name="Huang L."/>
            <person name="Wang B."/>
            <person name="Wu P."/>
        </authorList>
    </citation>
    <scope>NUCLEOTIDE SEQUENCE [LARGE SCALE GENOMIC DNA]</scope>
    <source>
        <strain evidence="5">V1</strain>
    </source>
</reference>
<accession>A0A0B7H0F3</accession>
<keyword evidence="7" id="KW-1185">Reference proteome</keyword>
<keyword evidence="2" id="KW-0238">DNA-binding</keyword>
<dbReference type="Gene3D" id="2.60.120.10">
    <property type="entry name" value="Jelly Rolls"/>
    <property type="match status" value="1"/>
</dbReference>
<evidence type="ECO:0000256" key="3">
    <source>
        <dbReference type="ARBA" id="ARBA00023163"/>
    </source>
</evidence>
<dbReference type="EMBL" id="CDNC01000050">
    <property type="protein sequence ID" value="CEM63367.1"/>
    <property type="molecule type" value="Genomic_DNA"/>
</dbReference>
<evidence type="ECO:0000256" key="1">
    <source>
        <dbReference type="ARBA" id="ARBA00023015"/>
    </source>
</evidence>
<evidence type="ECO:0000313" key="5">
    <source>
        <dbReference type="EMBL" id="CEM63367.1"/>
    </source>
</evidence>
<dbReference type="GeneID" id="57754491"/>
<dbReference type="GO" id="GO:0003700">
    <property type="term" value="F:DNA-binding transcription factor activity"/>
    <property type="evidence" value="ECO:0007669"/>
    <property type="project" value="TreeGrafter"/>
</dbReference>
<dbReference type="InterPro" id="IPR050397">
    <property type="entry name" value="Env_Response_Regulators"/>
</dbReference>
<dbReference type="InterPro" id="IPR014710">
    <property type="entry name" value="RmlC-like_jellyroll"/>
</dbReference>
<keyword evidence="1" id="KW-0805">Transcription regulation</keyword>
<evidence type="ECO:0000256" key="2">
    <source>
        <dbReference type="ARBA" id="ARBA00023125"/>
    </source>
</evidence>
<dbReference type="GO" id="GO:0005829">
    <property type="term" value="C:cytosol"/>
    <property type="evidence" value="ECO:0007669"/>
    <property type="project" value="TreeGrafter"/>
</dbReference>
<feature type="domain" description="Cyclic nucleotide-binding" evidence="4">
    <location>
        <begin position="11"/>
        <end position="116"/>
    </location>
</feature>
<dbReference type="InterPro" id="IPR018490">
    <property type="entry name" value="cNMP-bd_dom_sf"/>
</dbReference>
<dbReference type="InterPro" id="IPR000595">
    <property type="entry name" value="cNMP-bd_dom"/>
</dbReference>
<dbReference type="PANTHER" id="PTHR24567">
    <property type="entry name" value="CRP FAMILY TRANSCRIPTIONAL REGULATORY PROTEIN"/>
    <property type="match status" value="1"/>
</dbReference>
<dbReference type="AlphaFoldDB" id="A0A0B7H0F3"/>
<sequence length="222" mass="25216">MDFFMLSNTILFRGITPEEIKNVLLCLGGKQKHFTKEETVYRAGEQVSALGIVLSGSVIIENNDVWGNKTVLDKLGIGKVFAETYACSEKETLMVDVVATEDTDILFLQTKPLLTLCPQTCAYHTKVIRNLVSLLAQKNLHLSHRMFYVSSKSIRGRLLSYLSHQAAQNSSWEFTIPFNRQELADYLQVDRSALSNEISKMQKEGFFTVNKNQFSITLKEFF</sequence>
<name>A0A0B7H0F3_TREPH</name>
<dbReference type="GO" id="GO:0003677">
    <property type="term" value="F:DNA binding"/>
    <property type="evidence" value="ECO:0007669"/>
    <property type="project" value="UniProtKB-KW"/>
</dbReference>
<keyword evidence="3" id="KW-0804">Transcription</keyword>
<dbReference type="Pfam" id="PF00027">
    <property type="entry name" value="cNMP_binding"/>
    <property type="match status" value="1"/>
</dbReference>
<dbReference type="SUPFAM" id="SSF51206">
    <property type="entry name" value="cAMP-binding domain-like"/>
    <property type="match status" value="1"/>
</dbReference>
<dbReference type="Proteomes" id="UP000323594">
    <property type="component" value="Chromosome"/>
</dbReference>